<dbReference type="InterPro" id="IPR050473">
    <property type="entry name" value="A2M/Complement_sys"/>
</dbReference>
<dbReference type="InterPro" id="IPR001599">
    <property type="entry name" value="Macroglobln_a2"/>
</dbReference>
<feature type="domain" description="Alpha-2-macroglobulin" evidence="3">
    <location>
        <begin position="61"/>
        <end position="152"/>
    </location>
</feature>
<dbReference type="SMART" id="SM01360">
    <property type="entry name" value="A2M"/>
    <property type="match status" value="1"/>
</dbReference>
<dbReference type="PANTHER" id="PTHR11412">
    <property type="entry name" value="MACROGLOBULIN / COMPLEMENT"/>
    <property type="match status" value="1"/>
</dbReference>
<comment type="caution">
    <text evidence="2">Lacks conserved residue(s) required for the propagation of feature annotation.</text>
</comment>
<dbReference type="InterPro" id="IPR002172">
    <property type="entry name" value="LDrepeatLR_classA_rpt"/>
</dbReference>
<keyword evidence="5" id="KW-1185">Reference proteome</keyword>
<accession>A0A8J2LAL6</accession>
<keyword evidence="1 2" id="KW-1015">Disulfide bond</keyword>
<dbReference type="AlphaFoldDB" id="A0A8J2LAL6"/>
<feature type="non-terminal residue" evidence="4">
    <location>
        <position position="229"/>
    </location>
</feature>
<evidence type="ECO:0000313" key="4">
    <source>
        <dbReference type="EMBL" id="CAG7819004.1"/>
    </source>
</evidence>
<dbReference type="PANTHER" id="PTHR11412:SF172">
    <property type="entry name" value="LD23292P"/>
    <property type="match status" value="1"/>
</dbReference>
<protein>
    <recommendedName>
        <fullName evidence="3">Alpha-2-macroglobulin domain-containing protein</fullName>
    </recommendedName>
</protein>
<organism evidence="4 5">
    <name type="scientific">Allacma fusca</name>
    <dbReference type="NCBI Taxonomy" id="39272"/>
    <lineage>
        <taxon>Eukaryota</taxon>
        <taxon>Metazoa</taxon>
        <taxon>Ecdysozoa</taxon>
        <taxon>Arthropoda</taxon>
        <taxon>Hexapoda</taxon>
        <taxon>Collembola</taxon>
        <taxon>Symphypleona</taxon>
        <taxon>Sminthuridae</taxon>
        <taxon>Allacma</taxon>
    </lineage>
</organism>
<evidence type="ECO:0000256" key="1">
    <source>
        <dbReference type="ARBA" id="ARBA00023157"/>
    </source>
</evidence>
<dbReference type="EMBL" id="CAJVCH010436307">
    <property type="protein sequence ID" value="CAG7819004.1"/>
    <property type="molecule type" value="Genomic_DNA"/>
</dbReference>
<reference evidence="4" key="1">
    <citation type="submission" date="2021-06" db="EMBL/GenBank/DDBJ databases">
        <authorList>
            <person name="Hodson N. C."/>
            <person name="Mongue J. A."/>
            <person name="Jaron S. K."/>
        </authorList>
    </citation>
    <scope>NUCLEOTIDE SEQUENCE</scope>
</reference>
<dbReference type="CDD" id="cd00112">
    <property type="entry name" value="LDLa"/>
    <property type="match status" value="1"/>
</dbReference>
<proteinExistence type="predicted"/>
<comment type="caution">
    <text evidence="4">The sequence shown here is derived from an EMBL/GenBank/DDBJ whole genome shotgun (WGS) entry which is preliminary data.</text>
</comment>
<feature type="disulfide bond" evidence="2">
    <location>
        <begin position="20"/>
        <end position="35"/>
    </location>
</feature>
<dbReference type="GO" id="GO:0004866">
    <property type="term" value="F:endopeptidase inhibitor activity"/>
    <property type="evidence" value="ECO:0007669"/>
    <property type="project" value="InterPro"/>
</dbReference>
<evidence type="ECO:0000313" key="5">
    <source>
        <dbReference type="Proteomes" id="UP000708208"/>
    </source>
</evidence>
<feature type="non-terminal residue" evidence="4">
    <location>
        <position position="1"/>
    </location>
</feature>
<dbReference type="OrthoDB" id="7371522at2759"/>
<gene>
    <name evidence="4" type="ORF">AFUS01_LOCUS29476</name>
</gene>
<dbReference type="Pfam" id="PF00207">
    <property type="entry name" value="A2M"/>
    <property type="match status" value="1"/>
</dbReference>
<dbReference type="PROSITE" id="PS50068">
    <property type="entry name" value="LDLRA_2"/>
    <property type="match status" value="1"/>
</dbReference>
<dbReference type="Proteomes" id="UP000708208">
    <property type="component" value="Unassembled WGS sequence"/>
</dbReference>
<evidence type="ECO:0000259" key="3">
    <source>
        <dbReference type="SMART" id="SM01360"/>
    </source>
</evidence>
<sequence length="229" mass="26224">YPCLSSSGSGNECFRLDQKCNGFRDCNDGTDESECPFFNETEIIDFKLYRFNRMQRLYENVWLWKDINIGPHGHFIFTLPVPERPALWMVSALGVSPKTGFGLLRSPLVYSGVRPIYMNVEMPTTCRQGEQVGIRVTVFNYMLKAVEVMVILSHSPNHKFIHVETLGFVEAYNPRTSQKEHQLLVWIKPQDAVQVHLPIVPTILGDVKVNIKVVSQIARDEVSRVIRVE</sequence>
<name>A0A8J2LAL6_9HEXA</name>
<evidence type="ECO:0000256" key="2">
    <source>
        <dbReference type="PROSITE-ProRule" id="PRU00124"/>
    </source>
</evidence>